<dbReference type="VEuPathDB" id="FungiDB:PABG_11256"/>
<accession>A0A1D2J8B9</accession>
<feature type="compositionally biased region" description="Basic and acidic residues" evidence="3">
    <location>
        <begin position="720"/>
        <end position="732"/>
    </location>
</feature>
<dbReference type="VEuPathDB" id="FungiDB:PADG_03495"/>
<feature type="region of interest" description="Disordered" evidence="3">
    <location>
        <begin position="73"/>
        <end position="92"/>
    </location>
</feature>
<reference evidence="6 7" key="1">
    <citation type="submission" date="2016-06" db="EMBL/GenBank/DDBJ databases">
        <authorList>
            <person name="Kjaerup R.B."/>
            <person name="Dalgaard T.S."/>
            <person name="Juul-Madsen H.R."/>
        </authorList>
    </citation>
    <scope>NUCLEOTIDE SEQUENCE [LARGE SCALE GENOMIC DNA]</scope>
    <source>
        <strain evidence="6 7">Pb300</strain>
    </source>
</reference>
<dbReference type="Proteomes" id="UP000242814">
    <property type="component" value="Unassembled WGS sequence"/>
</dbReference>
<dbReference type="GO" id="GO:0022857">
    <property type="term" value="F:transmembrane transporter activity"/>
    <property type="evidence" value="ECO:0007669"/>
    <property type="project" value="InterPro"/>
</dbReference>
<comment type="caution">
    <text evidence="6">The sequence shown here is derived from an EMBL/GenBank/DDBJ whole genome shotgun (WGS) entry which is preliminary data.</text>
</comment>
<dbReference type="Gene3D" id="1.25.40.20">
    <property type="entry name" value="Ankyrin repeat-containing domain"/>
    <property type="match status" value="3"/>
</dbReference>
<feature type="repeat" description="ANK" evidence="2">
    <location>
        <begin position="1165"/>
        <end position="1201"/>
    </location>
</feature>
<feature type="compositionally biased region" description="Low complexity" evidence="3">
    <location>
        <begin position="54"/>
        <end position="65"/>
    </location>
</feature>
<evidence type="ECO:0000256" key="1">
    <source>
        <dbReference type="ARBA" id="ARBA00034125"/>
    </source>
</evidence>
<dbReference type="VEuPathDB" id="FungiDB:PADG_03494"/>
<dbReference type="Pfam" id="PF06738">
    <property type="entry name" value="ThrE"/>
    <property type="match status" value="1"/>
</dbReference>
<evidence type="ECO:0000313" key="7">
    <source>
        <dbReference type="Proteomes" id="UP000242814"/>
    </source>
</evidence>
<gene>
    <name evidence="6" type="ORF">ACO22_06247</name>
</gene>
<dbReference type="SMART" id="SM00248">
    <property type="entry name" value="ANK"/>
    <property type="match status" value="8"/>
</dbReference>
<dbReference type="InterPro" id="IPR036770">
    <property type="entry name" value="Ankyrin_rpt-contain_sf"/>
</dbReference>
<dbReference type="EMBL" id="LZYO01000324">
    <property type="protein sequence ID" value="ODH17935.1"/>
    <property type="molecule type" value="Genomic_DNA"/>
</dbReference>
<feature type="repeat" description="ANK" evidence="2">
    <location>
        <begin position="839"/>
        <end position="871"/>
    </location>
</feature>
<keyword evidence="4" id="KW-0472">Membrane</keyword>
<dbReference type="PROSITE" id="PS50297">
    <property type="entry name" value="ANK_REP_REGION"/>
    <property type="match status" value="2"/>
</dbReference>
<feature type="compositionally biased region" description="Gly residues" evidence="3">
    <location>
        <begin position="464"/>
        <end position="477"/>
    </location>
</feature>
<feature type="region of interest" description="Disordered" evidence="3">
    <location>
        <begin position="1295"/>
        <end position="1317"/>
    </location>
</feature>
<dbReference type="SUPFAM" id="SSF48403">
    <property type="entry name" value="Ankyrin repeat"/>
    <property type="match status" value="1"/>
</dbReference>
<feature type="transmembrane region" description="Helical" evidence="4">
    <location>
        <begin position="2021"/>
        <end position="2038"/>
    </location>
</feature>
<feature type="region of interest" description="Disordered" evidence="3">
    <location>
        <begin position="1445"/>
        <end position="1479"/>
    </location>
</feature>
<proteinExistence type="inferred from homology"/>
<feature type="region of interest" description="Disordered" evidence="3">
    <location>
        <begin position="30"/>
        <end position="66"/>
    </location>
</feature>
<feature type="transmembrane region" description="Helical" evidence="4">
    <location>
        <begin position="1811"/>
        <end position="1829"/>
    </location>
</feature>
<feature type="transmembrane region" description="Helical" evidence="4">
    <location>
        <begin position="1904"/>
        <end position="1927"/>
    </location>
</feature>
<feature type="compositionally biased region" description="Basic and acidic residues" evidence="3">
    <location>
        <begin position="1467"/>
        <end position="1478"/>
    </location>
</feature>
<comment type="similarity">
    <text evidence="1">Belongs to the ThrE exporter (TC 2.A.79) family.</text>
</comment>
<dbReference type="Pfam" id="PF00023">
    <property type="entry name" value="Ank"/>
    <property type="match status" value="2"/>
</dbReference>
<dbReference type="InterPro" id="IPR051361">
    <property type="entry name" value="ThrE/Ser_Exporter"/>
</dbReference>
<evidence type="ECO:0000256" key="2">
    <source>
        <dbReference type="PROSITE-ProRule" id="PRU00023"/>
    </source>
</evidence>
<feature type="repeat" description="ANK" evidence="2">
    <location>
        <begin position="973"/>
        <end position="1007"/>
    </location>
</feature>
<keyword evidence="4" id="KW-0812">Transmembrane</keyword>
<feature type="region of interest" description="Disordered" evidence="3">
    <location>
        <begin position="352"/>
        <end position="490"/>
    </location>
</feature>
<feature type="transmembrane region" description="Helical" evidence="4">
    <location>
        <begin position="1787"/>
        <end position="1804"/>
    </location>
</feature>
<feature type="region of interest" description="Disordered" evidence="3">
    <location>
        <begin position="1531"/>
        <end position="1550"/>
    </location>
</feature>
<dbReference type="VEuPathDB" id="FungiDB:PABG_01018"/>
<feature type="compositionally biased region" description="Basic and acidic residues" evidence="3">
    <location>
        <begin position="432"/>
        <end position="441"/>
    </location>
</feature>
<evidence type="ECO:0000313" key="6">
    <source>
        <dbReference type="EMBL" id="ODH17935.1"/>
    </source>
</evidence>
<feature type="transmembrane region" description="Helical" evidence="4">
    <location>
        <begin position="1972"/>
        <end position="1990"/>
    </location>
</feature>
<dbReference type="PANTHER" id="PTHR31082">
    <property type="entry name" value="PHEROMONE-REGULATED MEMBRANE PROTEIN 10"/>
    <property type="match status" value="1"/>
</dbReference>
<feature type="region of interest" description="Disordered" evidence="3">
    <location>
        <begin position="1108"/>
        <end position="1131"/>
    </location>
</feature>
<dbReference type="InterPro" id="IPR010619">
    <property type="entry name" value="ThrE-like_N"/>
</dbReference>
<evidence type="ECO:0000259" key="5">
    <source>
        <dbReference type="Pfam" id="PF06738"/>
    </source>
</evidence>
<feature type="transmembrane region" description="Helical" evidence="4">
    <location>
        <begin position="1870"/>
        <end position="1892"/>
    </location>
</feature>
<feature type="domain" description="Threonine/serine exporter-like N-terminal" evidence="5">
    <location>
        <begin position="1679"/>
        <end position="1924"/>
    </location>
</feature>
<feature type="compositionally biased region" description="Polar residues" evidence="3">
    <location>
        <begin position="442"/>
        <end position="457"/>
    </location>
</feature>
<feature type="compositionally biased region" description="Polar residues" evidence="3">
    <location>
        <begin position="1601"/>
        <end position="1644"/>
    </location>
</feature>
<protein>
    <recommendedName>
        <fullName evidence="5">Threonine/serine exporter-like N-terminal domain-containing protein</fullName>
    </recommendedName>
</protein>
<keyword evidence="2" id="KW-0040">ANK repeat</keyword>
<name>A0A1D2J8B9_PARBR</name>
<evidence type="ECO:0000256" key="3">
    <source>
        <dbReference type="SAM" id="MobiDB-lite"/>
    </source>
</evidence>
<dbReference type="Pfam" id="PF12796">
    <property type="entry name" value="Ank_2"/>
    <property type="match status" value="1"/>
</dbReference>
<dbReference type="InterPro" id="IPR002110">
    <property type="entry name" value="Ankyrin_rpt"/>
</dbReference>
<organism evidence="6 7">
    <name type="scientific">Paracoccidioides brasiliensis</name>
    <dbReference type="NCBI Taxonomy" id="121759"/>
    <lineage>
        <taxon>Eukaryota</taxon>
        <taxon>Fungi</taxon>
        <taxon>Dikarya</taxon>
        <taxon>Ascomycota</taxon>
        <taxon>Pezizomycotina</taxon>
        <taxon>Eurotiomycetes</taxon>
        <taxon>Eurotiomycetidae</taxon>
        <taxon>Onygenales</taxon>
        <taxon>Ajellomycetaceae</taxon>
        <taxon>Paracoccidioides</taxon>
    </lineage>
</organism>
<feature type="region of interest" description="Disordered" evidence="3">
    <location>
        <begin position="718"/>
        <end position="743"/>
    </location>
</feature>
<feature type="region of interest" description="Disordered" evidence="3">
    <location>
        <begin position="1576"/>
        <end position="1646"/>
    </location>
</feature>
<keyword evidence="4" id="KW-1133">Transmembrane helix</keyword>
<feature type="transmembrane region" description="Helical" evidence="4">
    <location>
        <begin position="1996"/>
        <end position="2014"/>
    </location>
</feature>
<dbReference type="PANTHER" id="PTHR31082:SF4">
    <property type="entry name" value="PHEROMONE-REGULATED MEMBRANE PROTEIN 10"/>
    <property type="match status" value="1"/>
</dbReference>
<evidence type="ECO:0000256" key="4">
    <source>
        <dbReference type="SAM" id="Phobius"/>
    </source>
</evidence>
<feature type="transmembrane region" description="Helical" evidence="4">
    <location>
        <begin position="1947"/>
        <end position="1965"/>
    </location>
</feature>
<feature type="compositionally biased region" description="Low complexity" evidence="3">
    <location>
        <begin position="1297"/>
        <end position="1311"/>
    </location>
</feature>
<dbReference type="PROSITE" id="PS50088">
    <property type="entry name" value="ANK_REPEAT"/>
    <property type="match status" value="3"/>
</dbReference>
<sequence length="2140" mass="232080">MDAGSLAQMTYNNMAFNGGSLGVPGSGFASRGKGSHIKRLSVPHPSKIGTINESTPSPTVSTPRTSRGHLLAGLRTAPKHSPSPATAPLSRPMSRLSLDYTRYGAQQHASYSQRAPMTSTGVSFPFVNNPNNMYAVQQPSRHQMYSLPEHVLPPPTIELPVDENGQPIDEKLYAELVSTNLFLAAQQQRLQEQLASVTAAAQQFQGLNLGGLPNGAQQQRMPPSIQGMSYYLQQAQQGMQPVVQPVPGHPGLFSVYNPMTGQHNLVMDNSMQQEELVSASCQESFPSPVAETPTFCAEVSPPQESRQSPICYLSSPSPPRTVPSPPPEIAPLPPPSANVFRRNHKKVPSLVTPIKTSGDLNKASPKNAPLPTPLTGTFGPGQARAGEHPIRQPRGPPSLEELIGKPTSKHEGSKNFVTRQRRRAVHNLVRAGLERRGESRSSLHTGSAGSMTPSSDVEFNFSGSGSGSDGDESGGSGIHSCRGSLSSKPSLGSIRAAANGAIGSEREWTVSRTNSASAIPKNINTSTSVARTRVSADSLNTAAAVGRVENPLGGKLMEIGSDDSDLHCNAPAPTALPPATMKHQAHPYQPLTVAAVVAGHTAPTALNQGDDTGSGRRKMPMLLGCGPDGEDADPQEKPAVPPPEYRSVVGDLNPAIQGLPSVQPRKIGVYLSPANELENDDNEKKWAGIVDTASKGKGNKGMGNGQVKVKVKGNVISGVDEVKDGEQRKRDSSAPQISRQDELRQRQFLTKRTPNNNTFLMPNGKEVTLHTNDDFVQATLAAAQTSDEVLGQWLAMSHGVDTRDSRNWTAVKWAMHLNQPDAVRRLIGKGAEVNMVLQGRYTDLHHAVSQGDQELIVNLLKYRADINVTDNEGNTPLHCALNHWLKITDTYKDRGDDFGLPIIKLLAEKGADLEAQNRYGNTVLHEACIYGDGLSLIFLSGHNNPGTEITHRRLTMAKYLLKLGIPVDTRDKWGSTPLLRCCTMRTPDRNVIALLLENGADVHSANRQGDTVLDAVCFQRDTELLKQVTERAIKNVADTNAGNDGKDIAHAATADLFNKPTILSTPLHYAAQHSGPDRVFFLLSHGAKPRTPTYATGATPLHLLASTPNATATDRPTSPPPSSPVATNPTATTTTMTMTAITNPITQKINLLTSHGADINARDLRGATPLHYAARNVESRHQERIVAALLAAGAEPDCKDFSGRTPLMELEGYWVLKGAVVKRLVEAGAERVEGMQGLGGFEYMDRDGIEGETPSSMAQDMRDTEFHMRDHSFNSQITRGRASSIPLPTLCITPAHSPSSRASTSQVRSSSEGAVASPRTRLINRVKFTVDGDTSQSHQFQETQNGSDIERNLLQIPPVAYCQQQPDGEAMEEQHAEMSDDLPGFYSPQPHSGGSTPVSVCGSVGSRVNLVDHDEMHGQGDGDKKGRALHGAYERAQRLAASVIHRHPSQINERGGGSHKVSRRRRHDADSASEKGDAESYDNLDMLEKQAYISDNDNSDDSQFEAEAADLFRGMSRQDSHSLTRVLARSDDLASGHSTPYADRDPDVYVSRPSHYRGGILSSLLRIYTGHETEQLERKDIKYPSLQPPSRALSPIRRNSGRPQRQKWYNNKSASQSMCSLNPASPQGGLRQQSPAGRQMSSGGVYNLVKKSKTSSKPRLEEEIRLTVHIAETLARQRYLVKLCRALMWSGAPTHRLEEYMRMTARVLEIDGQFLYIPGVMVMAFDDNTTHVTEVKLIKSSQHVNLGRLRDIQVVYKEVIHDVIGVEEAMQRLDEITKAQPKFGVRWLIPLYGCASALVGPFAFGARPIDMPLCFVLGCIVALLQHVLAPRSENYANVFEVSAAVITSFLARALGSIEIRNGEHLFCFAALAQSSIVLILPGYIVLCGSLELQSRNIIAGSVRMVYAIIYSLFLGFGIMLGTAFYGLLDREATLDFVCPASPIKNEYIQRFPFVIVYAICSCLIYQAKYKQIPIMVAIAFTGYLVSFFSARRFVSTQLSSALGAFAIGVLGNLYSRLRHGLAAAAILPAIFLQLPSGLATSGSLVSSLIVATTIKGDTTSSKPLGTVANDWIVKTAMSPSTSKGLNDLMRHIMLQRFLGNVVFDIAYGMLEVAIGITVGLFMAALVIYPFGKRRSGLFSF</sequence>
<feature type="transmembrane region" description="Helical" evidence="4">
    <location>
        <begin position="2105"/>
        <end position="2130"/>
    </location>
</feature>